<feature type="compositionally biased region" description="Polar residues" evidence="1">
    <location>
        <begin position="139"/>
        <end position="154"/>
    </location>
</feature>
<feature type="compositionally biased region" description="Polar residues" evidence="1">
    <location>
        <begin position="213"/>
        <end position="223"/>
    </location>
</feature>
<reference evidence="2 3" key="1">
    <citation type="submission" date="2014-04" db="EMBL/GenBank/DDBJ databases">
        <authorList>
            <consortium name="DOE Joint Genome Institute"/>
            <person name="Kuo A."/>
            <person name="Tarkka M."/>
            <person name="Buscot F."/>
            <person name="Kohler A."/>
            <person name="Nagy L.G."/>
            <person name="Floudas D."/>
            <person name="Copeland A."/>
            <person name="Barry K.W."/>
            <person name="Cichocki N."/>
            <person name="Veneault-Fourrey C."/>
            <person name="LaButti K."/>
            <person name="Lindquist E.A."/>
            <person name="Lipzen A."/>
            <person name="Lundell T."/>
            <person name="Morin E."/>
            <person name="Murat C."/>
            <person name="Sun H."/>
            <person name="Tunlid A."/>
            <person name="Henrissat B."/>
            <person name="Grigoriev I.V."/>
            <person name="Hibbett D.S."/>
            <person name="Martin F."/>
            <person name="Nordberg H.P."/>
            <person name="Cantor M.N."/>
            <person name="Hua S.X."/>
        </authorList>
    </citation>
    <scope>NUCLEOTIDE SEQUENCE [LARGE SCALE GENOMIC DNA]</scope>
    <source>
        <strain evidence="2 3">F 1598</strain>
    </source>
</reference>
<proteinExistence type="predicted"/>
<gene>
    <name evidence="2" type="ORF">PILCRDRAFT_17552</name>
</gene>
<dbReference type="InParanoid" id="A0A0C3EE56"/>
<keyword evidence="3" id="KW-1185">Reference proteome</keyword>
<evidence type="ECO:0000313" key="3">
    <source>
        <dbReference type="Proteomes" id="UP000054166"/>
    </source>
</evidence>
<name>A0A0C3EE56_PILCF</name>
<feature type="non-terminal residue" evidence="2">
    <location>
        <position position="234"/>
    </location>
</feature>
<feature type="compositionally biased region" description="Polar residues" evidence="1">
    <location>
        <begin position="48"/>
        <end position="89"/>
    </location>
</feature>
<organism evidence="2 3">
    <name type="scientific">Piloderma croceum (strain F 1598)</name>
    <dbReference type="NCBI Taxonomy" id="765440"/>
    <lineage>
        <taxon>Eukaryota</taxon>
        <taxon>Fungi</taxon>
        <taxon>Dikarya</taxon>
        <taxon>Basidiomycota</taxon>
        <taxon>Agaricomycotina</taxon>
        <taxon>Agaricomycetes</taxon>
        <taxon>Agaricomycetidae</taxon>
        <taxon>Atheliales</taxon>
        <taxon>Atheliaceae</taxon>
        <taxon>Piloderma</taxon>
    </lineage>
</organism>
<reference evidence="3" key="2">
    <citation type="submission" date="2015-01" db="EMBL/GenBank/DDBJ databases">
        <title>Evolutionary Origins and Diversification of the Mycorrhizal Mutualists.</title>
        <authorList>
            <consortium name="DOE Joint Genome Institute"/>
            <consortium name="Mycorrhizal Genomics Consortium"/>
            <person name="Kohler A."/>
            <person name="Kuo A."/>
            <person name="Nagy L.G."/>
            <person name="Floudas D."/>
            <person name="Copeland A."/>
            <person name="Barry K.W."/>
            <person name="Cichocki N."/>
            <person name="Veneault-Fourrey C."/>
            <person name="LaButti K."/>
            <person name="Lindquist E.A."/>
            <person name="Lipzen A."/>
            <person name="Lundell T."/>
            <person name="Morin E."/>
            <person name="Murat C."/>
            <person name="Riley R."/>
            <person name="Ohm R."/>
            <person name="Sun H."/>
            <person name="Tunlid A."/>
            <person name="Henrissat B."/>
            <person name="Grigoriev I.V."/>
            <person name="Hibbett D.S."/>
            <person name="Martin F."/>
        </authorList>
    </citation>
    <scope>NUCLEOTIDE SEQUENCE [LARGE SCALE GENOMIC DNA]</scope>
    <source>
        <strain evidence="3">F 1598</strain>
    </source>
</reference>
<feature type="compositionally biased region" description="Basic and acidic residues" evidence="1">
    <location>
        <begin position="163"/>
        <end position="172"/>
    </location>
</feature>
<dbReference type="HOGENOM" id="CLU_1187459_0_0_1"/>
<evidence type="ECO:0000256" key="1">
    <source>
        <dbReference type="SAM" id="MobiDB-lite"/>
    </source>
</evidence>
<dbReference type="AlphaFoldDB" id="A0A0C3EE56"/>
<feature type="region of interest" description="Disordered" evidence="1">
    <location>
        <begin position="1"/>
        <end position="223"/>
    </location>
</feature>
<dbReference type="Proteomes" id="UP000054166">
    <property type="component" value="Unassembled WGS sequence"/>
</dbReference>
<dbReference type="EMBL" id="KN833649">
    <property type="protein sequence ID" value="KIM70970.1"/>
    <property type="molecule type" value="Genomic_DNA"/>
</dbReference>
<feature type="compositionally biased region" description="Polar residues" evidence="1">
    <location>
        <begin position="99"/>
        <end position="113"/>
    </location>
</feature>
<feature type="compositionally biased region" description="Polar residues" evidence="1">
    <location>
        <begin position="22"/>
        <end position="34"/>
    </location>
</feature>
<evidence type="ECO:0000313" key="2">
    <source>
        <dbReference type="EMBL" id="KIM70970.1"/>
    </source>
</evidence>
<sequence length="234" mass="25630">MPQLNNEALVPIGGQESPPNPDSHQIPQLANNEITVPIGAREPPPNPDSHQIPQLTINQTALSANLATSGQDQPPNSQPHQPQLTTNEGSLPMDRRHPPSNTQTLESTDSQPNADRGHDPQPDHTSLPPSFIFGVARQPEQSFQPPMDTTNPFSFRQPVSRPPNDRPREEGPSRGQVLHKRRRDSSPQGPGTKRARARSLDLQSNLYPAPDLSTLSDIPTTSNIPAHIVLRILQ</sequence>
<accession>A0A0C3EE56</accession>
<protein>
    <submittedName>
        <fullName evidence="2">Uncharacterized protein</fullName>
    </submittedName>
</protein>